<sequence>MKVLLVQPPNEFIKQAYGVKSKVKFGHAPPLGLGYIASYLERDGHVVKILDASALELDREGALDAIDVFDPDLVGITVLTNYADAAKLLAAGIKERRPDTTTVLGGAHATYFCTEILQDMPGFDHVIYGEADTVISDYVRFLHDPKSLHRLRGLVYRDERAGIVVNPPAAAPGNLDDCPSPAWHLFDMSLYRPLPLQYRREPFFTMITSRGCWWRRCKFCFQAGSCSAKYRRQSPERVVDEIEVLYHKYGIRELAFWDDTFIMKLSWLKRFKTLLEERQMSVSWTASGRCDTMNEEMLQTIREAGCWSMFVGFESGNQELLDLIDKGITLEQARTVARTARKVGIEVRGAFMLGLPAETPEMGEKT</sequence>
<dbReference type="InterPro" id="IPR036724">
    <property type="entry name" value="Cobalamin-bd_sf"/>
</dbReference>
<keyword evidence="2" id="KW-0489">Methyltransferase</keyword>
<dbReference type="PROSITE" id="PS51332">
    <property type="entry name" value="B12_BINDING"/>
    <property type="match status" value="1"/>
</dbReference>
<keyword evidence="3" id="KW-0808">Transferase</keyword>
<dbReference type="SUPFAM" id="SSF102114">
    <property type="entry name" value="Radical SAM enzymes"/>
    <property type="match status" value="1"/>
</dbReference>
<dbReference type="PROSITE" id="PS51918">
    <property type="entry name" value="RADICAL_SAM"/>
    <property type="match status" value="1"/>
</dbReference>
<feature type="domain" description="B12-binding" evidence="8">
    <location>
        <begin position="15"/>
        <end position="149"/>
    </location>
</feature>
<feature type="domain" description="Radical SAM core" evidence="9">
    <location>
        <begin position="198"/>
        <end position="366"/>
    </location>
</feature>
<dbReference type="PANTHER" id="PTHR43409:SF7">
    <property type="entry name" value="BLL1977 PROTEIN"/>
    <property type="match status" value="1"/>
</dbReference>
<dbReference type="InterPro" id="IPR023404">
    <property type="entry name" value="rSAM_horseshoe"/>
</dbReference>
<dbReference type="PANTHER" id="PTHR43409">
    <property type="entry name" value="ANAEROBIC MAGNESIUM-PROTOPORPHYRIN IX MONOMETHYL ESTER CYCLASE-RELATED"/>
    <property type="match status" value="1"/>
</dbReference>
<keyword evidence="6" id="KW-0408">Iron</keyword>
<dbReference type="InterPro" id="IPR007197">
    <property type="entry name" value="rSAM"/>
</dbReference>
<dbReference type="GO" id="GO:0003824">
    <property type="term" value="F:catalytic activity"/>
    <property type="evidence" value="ECO:0007669"/>
    <property type="project" value="InterPro"/>
</dbReference>
<comment type="cofactor">
    <cofactor evidence="1">
        <name>[4Fe-4S] cluster</name>
        <dbReference type="ChEBI" id="CHEBI:49883"/>
    </cofactor>
</comment>
<dbReference type="GO" id="GO:0046872">
    <property type="term" value="F:metal ion binding"/>
    <property type="evidence" value="ECO:0007669"/>
    <property type="project" value="UniProtKB-KW"/>
</dbReference>
<evidence type="ECO:0000313" key="10">
    <source>
        <dbReference type="EMBL" id="GAF83609.1"/>
    </source>
</evidence>
<evidence type="ECO:0000256" key="2">
    <source>
        <dbReference type="ARBA" id="ARBA00022603"/>
    </source>
</evidence>
<name>X0SRB3_9ZZZZ</name>
<dbReference type="SFLD" id="SFLDG01123">
    <property type="entry name" value="methyltransferase_(Class_B)"/>
    <property type="match status" value="1"/>
</dbReference>
<dbReference type="GO" id="GO:0031419">
    <property type="term" value="F:cobalamin binding"/>
    <property type="evidence" value="ECO:0007669"/>
    <property type="project" value="InterPro"/>
</dbReference>
<keyword evidence="4" id="KW-0949">S-adenosyl-L-methionine</keyword>
<keyword evidence="7" id="KW-0411">Iron-sulfur</keyword>
<evidence type="ECO:0000256" key="6">
    <source>
        <dbReference type="ARBA" id="ARBA00023004"/>
    </source>
</evidence>
<evidence type="ECO:0000256" key="1">
    <source>
        <dbReference type="ARBA" id="ARBA00001966"/>
    </source>
</evidence>
<keyword evidence="5" id="KW-0479">Metal-binding</keyword>
<dbReference type="Pfam" id="PF02310">
    <property type="entry name" value="B12-binding"/>
    <property type="match status" value="1"/>
</dbReference>
<dbReference type="InterPro" id="IPR006638">
    <property type="entry name" value="Elp3/MiaA/NifB-like_rSAM"/>
</dbReference>
<dbReference type="GO" id="GO:0051539">
    <property type="term" value="F:4 iron, 4 sulfur cluster binding"/>
    <property type="evidence" value="ECO:0007669"/>
    <property type="project" value="UniProtKB-KW"/>
</dbReference>
<dbReference type="Gene3D" id="3.80.30.20">
    <property type="entry name" value="tm_1862 like domain"/>
    <property type="match status" value="1"/>
</dbReference>
<dbReference type="SUPFAM" id="SSF52242">
    <property type="entry name" value="Cobalamin (vitamin B12)-binding domain"/>
    <property type="match status" value="1"/>
</dbReference>
<dbReference type="InterPro" id="IPR006158">
    <property type="entry name" value="Cobalamin-bd"/>
</dbReference>
<dbReference type="InterPro" id="IPR034466">
    <property type="entry name" value="Methyltransferase_Class_B"/>
</dbReference>
<comment type="caution">
    <text evidence="10">The sequence shown here is derived from an EMBL/GenBank/DDBJ whole genome shotgun (WGS) entry which is preliminary data.</text>
</comment>
<protein>
    <submittedName>
        <fullName evidence="10">Uncharacterized protein</fullName>
    </submittedName>
</protein>
<reference evidence="10" key="1">
    <citation type="journal article" date="2014" name="Front. Microbiol.">
        <title>High frequency of phylogenetically diverse reductive dehalogenase-homologous genes in deep subseafloor sedimentary metagenomes.</title>
        <authorList>
            <person name="Kawai M."/>
            <person name="Futagami T."/>
            <person name="Toyoda A."/>
            <person name="Takaki Y."/>
            <person name="Nishi S."/>
            <person name="Hori S."/>
            <person name="Arai W."/>
            <person name="Tsubouchi T."/>
            <person name="Morono Y."/>
            <person name="Uchiyama I."/>
            <person name="Ito T."/>
            <person name="Fujiyama A."/>
            <person name="Inagaki F."/>
            <person name="Takami H."/>
        </authorList>
    </citation>
    <scope>NUCLEOTIDE SEQUENCE</scope>
    <source>
        <strain evidence="10">Expedition CK06-06</strain>
    </source>
</reference>
<gene>
    <name evidence="10" type="ORF">S01H1_06791</name>
</gene>
<dbReference type="SFLD" id="SFLDG01082">
    <property type="entry name" value="B12-binding_domain_containing"/>
    <property type="match status" value="1"/>
</dbReference>
<feature type="non-terminal residue" evidence="10">
    <location>
        <position position="366"/>
    </location>
</feature>
<organism evidence="10">
    <name type="scientific">marine sediment metagenome</name>
    <dbReference type="NCBI Taxonomy" id="412755"/>
    <lineage>
        <taxon>unclassified sequences</taxon>
        <taxon>metagenomes</taxon>
        <taxon>ecological metagenomes</taxon>
    </lineage>
</organism>
<dbReference type="Gene3D" id="3.40.50.280">
    <property type="entry name" value="Cobalamin-binding domain"/>
    <property type="match status" value="1"/>
</dbReference>
<dbReference type="CDD" id="cd01335">
    <property type="entry name" value="Radical_SAM"/>
    <property type="match status" value="1"/>
</dbReference>
<proteinExistence type="predicted"/>
<evidence type="ECO:0000256" key="3">
    <source>
        <dbReference type="ARBA" id="ARBA00022679"/>
    </source>
</evidence>
<evidence type="ECO:0000256" key="7">
    <source>
        <dbReference type="ARBA" id="ARBA00023014"/>
    </source>
</evidence>
<accession>X0SRB3</accession>
<dbReference type="Pfam" id="PF04055">
    <property type="entry name" value="Radical_SAM"/>
    <property type="match status" value="1"/>
</dbReference>
<dbReference type="CDD" id="cd02068">
    <property type="entry name" value="radical_SAM_B12_BD"/>
    <property type="match status" value="1"/>
</dbReference>
<evidence type="ECO:0000259" key="8">
    <source>
        <dbReference type="PROSITE" id="PS51332"/>
    </source>
</evidence>
<dbReference type="InterPro" id="IPR058240">
    <property type="entry name" value="rSAM_sf"/>
</dbReference>
<evidence type="ECO:0000256" key="4">
    <source>
        <dbReference type="ARBA" id="ARBA00022691"/>
    </source>
</evidence>
<dbReference type="EMBL" id="BARS01003501">
    <property type="protein sequence ID" value="GAF83609.1"/>
    <property type="molecule type" value="Genomic_DNA"/>
</dbReference>
<dbReference type="SFLD" id="SFLDS00029">
    <property type="entry name" value="Radical_SAM"/>
    <property type="match status" value="1"/>
</dbReference>
<dbReference type="AlphaFoldDB" id="X0SRB3"/>
<evidence type="ECO:0000259" key="9">
    <source>
        <dbReference type="PROSITE" id="PS51918"/>
    </source>
</evidence>
<dbReference type="SMART" id="SM00729">
    <property type="entry name" value="Elp3"/>
    <property type="match status" value="1"/>
</dbReference>
<evidence type="ECO:0000256" key="5">
    <source>
        <dbReference type="ARBA" id="ARBA00022723"/>
    </source>
</evidence>
<dbReference type="InterPro" id="IPR051198">
    <property type="entry name" value="BchE-like"/>
</dbReference>